<name>A0A087GH57_ARAAL</name>
<dbReference type="eggNOG" id="KOG3011">
    <property type="taxonomic scope" value="Eukaryota"/>
</dbReference>
<evidence type="ECO:0000256" key="3">
    <source>
        <dbReference type="ARBA" id="ARBA00022692"/>
    </source>
</evidence>
<evidence type="ECO:0000313" key="8">
    <source>
        <dbReference type="Proteomes" id="UP000029120"/>
    </source>
</evidence>
<evidence type="ECO:0000256" key="1">
    <source>
        <dbReference type="ARBA" id="ARBA00004141"/>
    </source>
</evidence>
<comment type="similarity">
    <text evidence="2">Belongs to the fatty acid desaturase CarF family.</text>
</comment>
<evidence type="ECO:0000313" key="7">
    <source>
        <dbReference type="EMBL" id="KFK29209.1"/>
    </source>
</evidence>
<dbReference type="PANTHER" id="PTHR48140:SF4">
    <property type="entry name" value="LIPID DESATURASE DOMAIN-CONTAINING PROTEIN"/>
    <property type="match status" value="1"/>
</dbReference>
<dbReference type="Proteomes" id="UP000029120">
    <property type="component" value="Chromosome 7"/>
</dbReference>
<dbReference type="AlphaFoldDB" id="A0A087GH57"/>
<reference evidence="8" key="1">
    <citation type="journal article" date="2015" name="Nat. Plants">
        <title>Genome expansion of Arabis alpina linked with retrotransposition and reduced symmetric DNA methylation.</title>
        <authorList>
            <person name="Willing E.M."/>
            <person name="Rawat V."/>
            <person name="Mandakova T."/>
            <person name="Maumus F."/>
            <person name="James G.V."/>
            <person name="Nordstroem K.J."/>
            <person name="Becker C."/>
            <person name="Warthmann N."/>
            <person name="Chica C."/>
            <person name="Szarzynska B."/>
            <person name="Zytnicki M."/>
            <person name="Albani M.C."/>
            <person name="Kiefer C."/>
            <person name="Bergonzi S."/>
            <person name="Castaings L."/>
            <person name="Mateos J.L."/>
            <person name="Berns M.C."/>
            <person name="Bujdoso N."/>
            <person name="Piofczyk T."/>
            <person name="de Lorenzo L."/>
            <person name="Barrero-Sicilia C."/>
            <person name="Mateos I."/>
            <person name="Piednoel M."/>
            <person name="Hagmann J."/>
            <person name="Chen-Min-Tao R."/>
            <person name="Iglesias-Fernandez R."/>
            <person name="Schuster S.C."/>
            <person name="Alonso-Blanco C."/>
            <person name="Roudier F."/>
            <person name="Carbonero P."/>
            <person name="Paz-Ares J."/>
            <person name="Davis S.J."/>
            <person name="Pecinka A."/>
            <person name="Quesneville H."/>
            <person name="Colot V."/>
            <person name="Lysak M.A."/>
            <person name="Weigel D."/>
            <person name="Coupland G."/>
            <person name="Schneeberger K."/>
        </authorList>
    </citation>
    <scope>NUCLEOTIDE SEQUENCE [LARGE SCALE GENOMIC DNA]</scope>
    <source>
        <strain evidence="8">cv. Pajares</strain>
    </source>
</reference>
<keyword evidence="4" id="KW-1133">Transmembrane helix</keyword>
<comment type="subcellular location">
    <subcellularLocation>
        <location evidence="1">Membrane</location>
        <topology evidence="1">Multi-pass membrane protein</topology>
    </subcellularLocation>
</comment>
<dbReference type="OMA" id="FCILFCQ"/>
<feature type="domain" description="Lipid desaturase" evidence="6">
    <location>
        <begin position="113"/>
        <end position="281"/>
    </location>
</feature>
<sequence length="299" mass="33539">MKSLSMALPLQTKNLVHPITNNKNILRSHHQSPLRVRVSCSVTNTTKFQPNRQKLVVENPPLSNDPTLQSTWTHRLWVAAGCTTVFTSFAKSIVGGFGSHRWLEPALAAYAGYVLADLGSGVYHWVIDNFGDESTPLVGTQIQAAQGHHTWPWTITKRQFANNSHALARGITLTVLPLVLAFNNHVVHGFVSTFAFCILFCQQFHAWAHGSKSKLPPSVVALQDMGLLLSRRQHVNHHGRPPYYSYCIVSGAWNKVLDESKVFEALENLLYFQFGVRPRSWSDPNSEWTEETDICNNQA</sequence>
<evidence type="ECO:0000256" key="4">
    <source>
        <dbReference type="ARBA" id="ARBA00022989"/>
    </source>
</evidence>
<dbReference type="InterPro" id="IPR019547">
    <property type="entry name" value="Lipid_desat"/>
</dbReference>
<keyword evidence="3" id="KW-0812">Transmembrane</keyword>
<protein>
    <recommendedName>
        <fullName evidence="6">Lipid desaturase domain-containing protein</fullName>
    </recommendedName>
</protein>
<evidence type="ECO:0000256" key="2">
    <source>
        <dbReference type="ARBA" id="ARBA00007620"/>
    </source>
</evidence>
<dbReference type="OrthoDB" id="5103at2759"/>
<gene>
    <name evidence="7" type="ordered locus">AALP_Aa7g103300</name>
</gene>
<accession>A0A087GH57</accession>
<dbReference type="GO" id="GO:0006631">
    <property type="term" value="P:fatty acid metabolic process"/>
    <property type="evidence" value="ECO:0007669"/>
    <property type="project" value="UniProtKB-UniPathway"/>
</dbReference>
<dbReference type="Gramene" id="KFK29209">
    <property type="protein sequence ID" value="KFK29209"/>
    <property type="gene ID" value="AALP_AA7G103300"/>
</dbReference>
<keyword evidence="8" id="KW-1185">Reference proteome</keyword>
<dbReference type="EMBL" id="CM002875">
    <property type="protein sequence ID" value="KFK29209.1"/>
    <property type="molecule type" value="Genomic_DNA"/>
</dbReference>
<organism evidence="7 8">
    <name type="scientific">Arabis alpina</name>
    <name type="common">Alpine rock-cress</name>
    <dbReference type="NCBI Taxonomy" id="50452"/>
    <lineage>
        <taxon>Eukaryota</taxon>
        <taxon>Viridiplantae</taxon>
        <taxon>Streptophyta</taxon>
        <taxon>Embryophyta</taxon>
        <taxon>Tracheophyta</taxon>
        <taxon>Spermatophyta</taxon>
        <taxon>Magnoliopsida</taxon>
        <taxon>eudicotyledons</taxon>
        <taxon>Gunneridae</taxon>
        <taxon>Pentapetalae</taxon>
        <taxon>rosids</taxon>
        <taxon>malvids</taxon>
        <taxon>Brassicales</taxon>
        <taxon>Brassicaceae</taxon>
        <taxon>Arabideae</taxon>
        <taxon>Arabis</taxon>
    </lineage>
</organism>
<dbReference type="GO" id="GO:0016020">
    <property type="term" value="C:membrane"/>
    <property type="evidence" value="ECO:0007669"/>
    <property type="project" value="UniProtKB-SubCell"/>
</dbReference>
<evidence type="ECO:0000256" key="5">
    <source>
        <dbReference type="ARBA" id="ARBA00023136"/>
    </source>
</evidence>
<dbReference type="PANTHER" id="PTHR48140">
    <property type="entry name" value="FATTY ACID DESATURASE 4, CHLOROPLASTIC-RELATED"/>
    <property type="match status" value="1"/>
</dbReference>
<dbReference type="UniPathway" id="UPA00199"/>
<keyword evidence="5" id="KW-0472">Membrane</keyword>
<proteinExistence type="inferred from homology"/>
<dbReference type="InterPro" id="IPR052864">
    <property type="entry name" value="Chloroplast_FAD_CarF"/>
</dbReference>
<dbReference type="Pfam" id="PF10520">
    <property type="entry name" value="Lipid_desat"/>
    <property type="match status" value="1"/>
</dbReference>
<evidence type="ECO:0000259" key="6">
    <source>
        <dbReference type="Pfam" id="PF10520"/>
    </source>
</evidence>